<organism evidence="3 4">
    <name type="scientific">Chelatococcus asaccharovorans</name>
    <dbReference type="NCBI Taxonomy" id="28210"/>
    <lineage>
        <taxon>Bacteria</taxon>
        <taxon>Pseudomonadati</taxon>
        <taxon>Pseudomonadota</taxon>
        <taxon>Alphaproteobacteria</taxon>
        <taxon>Hyphomicrobiales</taxon>
        <taxon>Chelatococcaceae</taxon>
        <taxon>Chelatococcus</taxon>
    </lineage>
</organism>
<sequence>MSANPLTPGIAQQDLADDWRLIAGLLKGAKALRTPEYLPQYEAETDAAYAARKSRSFLYPAFRLAVRNITGRVFAKPLSMSEDMPEIVDGWTEDIDLRGNSLDRFARTFFADALAFGQSHILVDYTDVPAEADALTERQLEPRPYWMHVPALNLLAADATRIGGKMVCTYARILESETIREGFVQKRVPVVRELEPGLVRLWKPDGKGAWAIADERPMTIRGRPLSSVPLISYFAGEMEDDYTAAPPLLELANKNLEHFQSASDQRNILTFARFPMLALSGSTAQEVDSDGHPKPFVVGPRKVLQTPDANGKWYYVEPQGNAIQAGHQDLETLKVEMKALGMEPLLPTTGNVTATFNAISMAEAHSAAQAMSFAMKDALDQALVVTGLWAGIDEPGFVMVNADFQLGTGEAERIKAILDLRGRGDLSRLTTYEEMQRMGVLSADFDADEEDSRLASEPDFQMGGLDGGVEPEPADPEGDDA</sequence>
<name>A0A2V3UB21_9HYPH</name>
<evidence type="ECO:0000313" key="4">
    <source>
        <dbReference type="Proteomes" id="UP000248021"/>
    </source>
</evidence>
<feature type="compositionally biased region" description="Acidic residues" evidence="1">
    <location>
        <begin position="472"/>
        <end position="481"/>
    </location>
</feature>
<dbReference type="Proteomes" id="UP000248021">
    <property type="component" value="Unassembled WGS sequence"/>
</dbReference>
<accession>A0A2V3UB21</accession>
<feature type="region of interest" description="Disordered" evidence="1">
    <location>
        <begin position="443"/>
        <end position="481"/>
    </location>
</feature>
<feature type="domain" description="DUF4055" evidence="2">
    <location>
        <begin position="247"/>
        <end position="389"/>
    </location>
</feature>
<dbReference type="RefSeq" id="WP_110373943.1">
    <property type="nucleotide sequence ID" value="NZ_JAHBRY010000001.1"/>
</dbReference>
<dbReference type="InterPro" id="IPR025129">
    <property type="entry name" value="DUF4055"/>
</dbReference>
<gene>
    <name evidence="3" type="ORF">C7450_103154</name>
</gene>
<dbReference type="Pfam" id="PF13264">
    <property type="entry name" value="DUF4055"/>
    <property type="match status" value="1"/>
</dbReference>
<dbReference type="OrthoDB" id="6668483at2"/>
<evidence type="ECO:0000259" key="2">
    <source>
        <dbReference type="Pfam" id="PF13264"/>
    </source>
</evidence>
<proteinExistence type="predicted"/>
<dbReference type="EMBL" id="QJJK01000003">
    <property type="protein sequence ID" value="PXW61637.1"/>
    <property type="molecule type" value="Genomic_DNA"/>
</dbReference>
<evidence type="ECO:0000256" key="1">
    <source>
        <dbReference type="SAM" id="MobiDB-lite"/>
    </source>
</evidence>
<protein>
    <submittedName>
        <fullName evidence="3">Uncharacterized protein DUF4055</fullName>
    </submittedName>
</protein>
<dbReference type="AlphaFoldDB" id="A0A2V3UB21"/>
<reference evidence="3 4" key="1">
    <citation type="submission" date="2018-05" db="EMBL/GenBank/DDBJ databases">
        <title>Genomic Encyclopedia of Type Strains, Phase IV (KMG-IV): sequencing the most valuable type-strain genomes for metagenomic binning, comparative biology and taxonomic classification.</title>
        <authorList>
            <person name="Goeker M."/>
        </authorList>
    </citation>
    <scope>NUCLEOTIDE SEQUENCE [LARGE SCALE GENOMIC DNA]</scope>
    <source>
        <strain evidence="3 4">DSM 6462</strain>
    </source>
</reference>
<comment type="caution">
    <text evidence="3">The sequence shown here is derived from an EMBL/GenBank/DDBJ whole genome shotgun (WGS) entry which is preliminary data.</text>
</comment>
<keyword evidence="4" id="KW-1185">Reference proteome</keyword>
<evidence type="ECO:0000313" key="3">
    <source>
        <dbReference type="EMBL" id="PXW61637.1"/>
    </source>
</evidence>